<evidence type="ECO:0000313" key="3">
    <source>
        <dbReference type="EMBL" id="CCX33419.1"/>
    </source>
</evidence>
<dbReference type="GO" id="GO:0017057">
    <property type="term" value="F:6-phosphogluconolactonase activity"/>
    <property type="evidence" value="ECO:0007669"/>
    <property type="project" value="TreeGrafter"/>
</dbReference>
<keyword evidence="2" id="KW-0732">Signal</keyword>
<reference evidence="3 4" key="1">
    <citation type="journal article" date="2013" name="PLoS Genet.">
        <title>The genome and development-dependent transcriptomes of Pyronema confluens: a window into fungal evolution.</title>
        <authorList>
            <person name="Traeger S."/>
            <person name="Altegoer F."/>
            <person name="Freitag M."/>
            <person name="Gabaldon T."/>
            <person name="Kempken F."/>
            <person name="Kumar A."/>
            <person name="Marcet-Houben M."/>
            <person name="Poggeler S."/>
            <person name="Stajich J.E."/>
            <person name="Nowrousian M."/>
        </authorList>
    </citation>
    <scope>NUCLEOTIDE SEQUENCE [LARGE SCALE GENOMIC DNA]</scope>
    <source>
        <strain evidence="4">CBS 100304</strain>
        <tissue evidence="3">Vegetative mycelium</tissue>
    </source>
</reference>
<dbReference type="SUPFAM" id="SSF75011">
    <property type="entry name" value="3-carboxy-cis,cis-mucoante lactonizing enzyme"/>
    <property type="match status" value="1"/>
</dbReference>
<comment type="similarity">
    <text evidence="1">Belongs to the cycloisomerase 2 family.</text>
</comment>
<dbReference type="InterPro" id="IPR050282">
    <property type="entry name" value="Cycloisomerase_2"/>
</dbReference>
<dbReference type="Proteomes" id="UP000018144">
    <property type="component" value="Unassembled WGS sequence"/>
</dbReference>
<dbReference type="PANTHER" id="PTHR30344:SF1">
    <property type="entry name" value="6-PHOSPHOGLUCONOLACTONASE"/>
    <property type="match status" value="1"/>
</dbReference>
<feature type="chain" id="PRO_5004651738" evidence="2">
    <location>
        <begin position="19"/>
        <end position="390"/>
    </location>
</feature>
<dbReference type="InterPro" id="IPR019405">
    <property type="entry name" value="Lactonase_7-beta_prop"/>
</dbReference>
<dbReference type="AlphaFoldDB" id="U4LMR5"/>
<proteinExistence type="inferred from homology"/>
<dbReference type="OrthoDB" id="9972196at2759"/>
<feature type="signal peptide" evidence="2">
    <location>
        <begin position="1"/>
        <end position="18"/>
    </location>
</feature>
<keyword evidence="4" id="KW-1185">Reference proteome</keyword>
<dbReference type="eggNOG" id="ENOG502S3WY">
    <property type="taxonomic scope" value="Eukaryota"/>
</dbReference>
<dbReference type="PANTHER" id="PTHR30344">
    <property type="entry name" value="6-PHOSPHOGLUCONOLACTONASE-RELATED"/>
    <property type="match status" value="1"/>
</dbReference>
<organism evidence="3 4">
    <name type="scientific">Pyronema omphalodes (strain CBS 100304)</name>
    <name type="common">Pyronema confluens</name>
    <dbReference type="NCBI Taxonomy" id="1076935"/>
    <lineage>
        <taxon>Eukaryota</taxon>
        <taxon>Fungi</taxon>
        <taxon>Dikarya</taxon>
        <taxon>Ascomycota</taxon>
        <taxon>Pezizomycotina</taxon>
        <taxon>Pezizomycetes</taxon>
        <taxon>Pezizales</taxon>
        <taxon>Pyronemataceae</taxon>
        <taxon>Pyronema</taxon>
    </lineage>
</organism>
<dbReference type="EMBL" id="HF936056">
    <property type="protein sequence ID" value="CCX33419.1"/>
    <property type="molecule type" value="Genomic_DNA"/>
</dbReference>
<evidence type="ECO:0000256" key="1">
    <source>
        <dbReference type="ARBA" id="ARBA00005564"/>
    </source>
</evidence>
<dbReference type="InterPro" id="IPR015943">
    <property type="entry name" value="WD40/YVTN_repeat-like_dom_sf"/>
</dbReference>
<evidence type="ECO:0000313" key="4">
    <source>
        <dbReference type="Proteomes" id="UP000018144"/>
    </source>
</evidence>
<evidence type="ECO:0000256" key="2">
    <source>
        <dbReference type="SAM" id="SignalP"/>
    </source>
</evidence>
<dbReference type="OMA" id="FVWTATR"/>
<accession>U4LMR5</accession>
<dbReference type="STRING" id="1076935.U4LMR5"/>
<name>U4LMR5_PYROM</name>
<dbReference type="Pfam" id="PF10282">
    <property type="entry name" value="Lactonase"/>
    <property type="match status" value="1"/>
</dbReference>
<sequence length="390" mass="42552">MHLLHTLTVLAMTTLITATYNSTALPTEDIFYIGTGNDTLHTAGFDPLTGDSRLLSTVSGVGQASWQQLSHSGKTLYSIDEAGARFEVFSISSDGSLKRKQELPTITGAVSIAVSGDDKEIFLAHYMGNAVTYLTVDEGGNVTMAKNWTFTAPPGPKMPNQDKPHPHQVLYDPSGKWVIVPDLGADLIRVFTSTGEVDQLKMEPGSGPRHGVFHDGYYYLVSELVSTVTVFKVETTEKKFGLKKLQTIPTLPDEMRNTAAAAEILVTDDGRFVYVSNRLEKMFKDGNAITGFSRNETGLLAPMSPQQYFPSMVQTPRHVSLWPRKGQGYFVAEGQDGGGVVVFKRDAKGGAILNAESSLQVTQPMCVTWRPKGEAKAGKKEGKRRARRGM</sequence>
<gene>
    <name evidence="3" type="ORF">PCON_01100</name>
</gene>
<dbReference type="Gene3D" id="2.130.10.10">
    <property type="entry name" value="YVTN repeat-like/Quinoprotein amine dehydrogenase"/>
    <property type="match status" value="1"/>
</dbReference>
<protein>
    <submittedName>
        <fullName evidence="3">Similar to Uncharacterized protein YkgB acc. no. O34499</fullName>
    </submittedName>
</protein>